<dbReference type="SUPFAM" id="SSF53067">
    <property type="entry name" value="Actin-like ATPase domain"/>
    <property type="match status" value="1"/>
</dbReference>
<evidence type="ECO:0000313" key="3">
    <source>
        <dbReference type="Proteomes" id="UP000184609"/>
    </source>
</evidence>
<comment type="similarity">
    <text evidence="1">Belongs to the ROK (NagC/XylR) family.</text>
</comment>
<dbReference type="AlphaFoldDB" id="A0A1M7Z866"/>
<keyword evidence="2" id="KW-0418">Kinase</keyword>
<evidence type="ECO:0000256" key="1">
    <source>
        <dbReference type="ARBA" id="ARBA00006479"/>
    </source>
</evidence>
<dbReference type="PANTHER" id="PTHR18964:SF149">
    <property type="entry name" value="BIFUNCTIONAL UDP-N-ACETYLGLUCOSAMINE 2-EPIMERASE_N-ACETYLMANNOSAMINE KINASE"/>
    <property type="match status" value="1"/>
</dbReference>
<evidence type="ECO:0000313" key="2">
    <source>
        <dbReference type="EMBL" id="SHO60992.1"/>
    </source>
</evidence>
<dbReference type="EMBL" id="FRXN01000001">
    <property type="protein sequence ID" value="SHO60992.1"/>
    <property type="molecule type" value="Genomic_DNA"/>
</dbReference>
<keyword evidence="3" id="KW-1185">Reference proteome</keyword>
<keyword evidence="2" id="KW-0808">Transferase</keyword>
<dbReference type="OrthoDB" id="9810372at2"/>
<dbReference type="STRING" id="1073327.SAMN04488108_1164"/>
<proteinExistence type="inferred from homology"/>
<dbReference type="Proteomes" id="UP000184609">
    <property type="component" value="Unassembled WGS sequence"/>
</dbReference>
<organism evidence="2 3">
    <name type="scientific">Algoriphagus zhangzhouensis</name>
    <dbReference type="NCBI Taxonomy" id="1073327"/>
    <lineage>
        <taxon>Bacteria</taxon>
        <taxon>Pseudomonadati</taxon>
        <taxon>Bacteroidota</taxon>
        <taxon>Cytophagia</taxon>
        <taxon>Cytophagales</taxon>
        <taxon>Cyclobacteriaceae</taxon>
        <taxon>Algoriphagus</taxon>
    </lineage>
</organism>
<name>A0A1M7Z866_9BACT</name>
<reference evidence="3" key="1">
    <citation type="submission" date="2016-12" db="EMBL/GenBank/DDBJ databases">
        <authorList>
            <person name="Varghese N."/>
            <person name="Submissions S."/>
        </authorList>
    </citation>
    <scope>NUCLEOTIDE SEQUENCE [LARGE SCALE GENOMIC DNA]</scope>
    <source>
        <strain evidence="3">DSM 25035</strain>
    </source>
</reference>
<dbReference type="Pfam" id="PF00480">
    <property type="entry name" value="ROK"/>
    <property type="match status" value="1"/>
</dbReference>
<dbReference type="InterPro" id="IPR043129">
    <property type="entry name" value="ATPase_NBD"/>
</dbReference>
<dbReference type="Gene3D" id="3.30.420.40">
    <property type="match status" value="2"/>
</dbReference>
<sequence length="279" mass="30117">MDNFSFLGVDLGGTKMLLLCGEIQEKILTGKGFSSKDFKTAILDFIQSNQLEIQAVGIAVPGLVQSNQIVECDVLPLLNGFSPKKDWQDFPFQILLSNDIKAALSQEFGEKDDSFSGGVIMVGTGIGAALISGGKPVLGADGWAGELGYFPMFNNGEVRRLDEMSGGQYMADRLGLTASEMVRKAHEGEIEVLQIIQEGGFNLGLAIAGLINLFNPVEIALGGGTLRLPGYWETMINAIEKHVIPAFWKPGMIRKVSDGEQIVALGAIKRIQLELIDKN</sequence>
<dbReference type="RefSeq" id="WP_073570765.1">
    <property type="nucleotide sequence ID" value="NZ_FRXN01000001.1"/>
</dbReference>
<gene>
    <name evidence="2" type="ORF">SAMN04488108_1164</name>
</gene>
<dbReference type="PANTHER" id="PTHR18964">
    <property type="entry name" value="ROK (REPRESSOR, ORF, KINASE) FAMILY"/>
    <property type="match status" value="1"/>
</dbReference>
<protein>
    <submittedName>
        <fullName evidence="2">Sugar kinase of the NBD/HSP70 family, may contain an N-terminal HTH domain</fullName>
    </submittedName>
</protein>
<dbReference type="GO" id="GO:0016301">
    <property type="term" value="F:kinase activity"/>
    <property type="evidence" value="ECO:0007669"/>
    <property type="project" value="UniProtKB-KW"/>
</dbReference>
<accession>A0A1M7Z866</accession>
<dbReference type="InterPro" id="IPR000600">
    <property type="entry name" value="ROK"/>
</dbReference>